<dbReference type="PANTHER" id="PTHR42982">
    <property type="entry name" value="SEC-INDEPENDENT PROTEIN TRANSLOCASE PROTEIN TATA"/>
    <property type="match status" value="1"/>
</dbReference>
<dbReference type="HAMAP" id="MF_00236">
    <property type="entry name" value="TatA_E"/>
    <property type="match status" value="1"/>
</dbReference>
<dbReference type="EMBL" id="CP028811">
    <property type="protein sequence ID" value="AWA29269.1"/>
    <property type="molecule type" value="Genomic_DNA"/>
</dbReference>
<dbReference type="GO" id="GO:0033281">
    <property type="term" value="C:TAT protein transport complex"/>
    <property type="evidence" value="ECO:0007669"/>
    <property type="project" value="UniProtKB-UniRule"/>
</dbReference>
<evidence type="ECO:0000256" key="1">
    <source>
        <dbReference type="ARBA" id="ARBA00004162"/>
    </source>
</evidence>
<evidence type="ECO:0000256" key="9">
    <source>
        <dbReference type="HAMAP-Rule" id="MF_00236"/>
    </source>
</evidence>
<dbReference type="GO" id="GO:0008320">
    <property type="term" value="F:protein transmembrane transporter activity"/>
    <property type="evidence" value="ECO:0007669"/>
    <property type="project" value="UniProtKB-UniRule"/>
</dbReference>
<evidence type="ECO:0000313" key="11">
    <source>
        <dbReference type="EMBL" id="AWA29269.1"/>
    </source>
</evidence>
<name>A0A2S0RCK7_9FLAO</name>
<keyword evidence="3 9" id="KW-1003">Cell membrane</keyword>
<gene>
    <name evidence="9" type="primary">tatA</name>
    <name evidence="11" type="ORF">HYN48_03730</name>
</gene>
<evidence type="ECO:0000256" key="10">
    <source>
        <dbReference type="SAM" id="MobiDB-lite"/>
    </source>
</evidence>
<dbReference type="PANTHER" id="PTHR42982:SF1">
    <property type="entry name" value="SEC-INDEPENDENT PROTEIN TRANSLOCASE PROTEIN TATA"/>
    <property type="match status" value="1"/>
</dbReference>
<evidence type="ECO:0000256" key="3">
    <source>
        <dbReference type="ARBA" id="ARBA00022475"/>
    </source>
</evidence>
<evidence type="ECO:0000313" key="12">
    <source>
        <dbReference type="Proteomes" id="UP000244193"/>
    </source>
</evidence>
<comment type="subcellular location">
    <subcellularLocation>
        <location evidence="1 9">Cell membrane</location>
        <topology evidence="1 9">Single-pass membrane protein</topology>
    </subcellularLocation>
</comment>
<dbReference type="Pfam" id="PF02416">
    <property type="entry name" value="TatA_B_E"/>
    <property type="match status" value="1"/>
</dbReference>
<dbReference type="GO" id="GO:0043953">
    <property type="term" value="P:protein transport by the Tat complex"/>
    <property type="evidence" value="ECO:0007669"/>
    <property type="project" value="UniProtKB-UniRule"/>
</dbReference>
<dbReference type="AlphaFoldDB" id="A0A2S0RCK7"/>
<evidence type="ECO:0000256" key="7">
    <source>
        <dbReference type="ARBA" id="ARBA00023010"/>
    </source>
</evidence>
<evidence type="ECO:0000256" key="4">
    <source>
        <dbReference type="ARBA" id="ARBA00022692"/>
    </source>
</evidence>
<accession>A0A2S0RCK7</accession>
<protein>
    <recommendedName>
        <fullName evidence="9">Sec-independent protein translocase protein TatA</fullName>
    </recommendedName>
</protein>
<keyword evidence="7 9" id="KW-0811">Translocation</keyword>
<keyword evidence="8 9" id="KW-0472">Membrane</keyword>
<keyword evidence="6 9" id="KW-1133">Transmembrane helix</keyword>
<dbReference type="Proteomes" id="UP000244193">
    <property type="component" value="Chromosome"/>
</dbReference>
<organism evidence="11 12">
    <name type="scientific">Flavobacterium magnum</name>
    <dbReference type="NCBI Taxonomy" id="2162713"/>
    <lineage>
        <taxon>Bacteria</taxon>
        <taxon>Pseudomonadati</taxon>
        <taxon>Bacteroidota</taxon>
        <taxon>Flavobacteriia</taxon>
        <taxon>Flavobacteriales</taxon>
        <taxon>Flavobacteriaceae</taxon>
        <taxon>Flavobacterium</taxon>
    </lineage>
</organism>
<comment type="function">
    <text evidence="9">Part of the twin-arginine translocation (Tat) system that transports large folded proteins containing a characteristic twin-arginine motif in their signal peptide across membranes. TatA could form the protein-conducting channel of the Tat system.</text>
</comment>
<dbReference type="NCBIfam" id="TIGR01411">
    <property type="entry name" value="tatAE"/>
    <property type="match status" value="1"/>
</dbReference>
<reference evidence="11 12" key="1">
    <citation type="submission" date="2018-04" db="EMBL/GenBank/DDBJ databases">
        <title>Genome sequencing of Flavobacterium sp. HYN0048.</title>
        <authorList>
            <person name="Yi H."/>
            <person name="Baek C."/>
        </authorList>
    </citation>
    <scope>NUCLEOTIDE SEQUENCE [LARGE SCALE GENOMIC DNA]</scope>
    <source>
        <strain evidence="11 12">HYN0048</strain>
    </source>
</reference>
<dbReference type="InterPro" id="IPR006312">
    <property type="entry name" value="TatA/E"/>
</dbReference>
<keyword evidence="5 9" id="KW-0653">Protein transport</keyword>
<evidence type="ECO:0000256" key="2">
    <source>
        <dbReference type="ARBA" id="ARBA00022448"/>
    </source>
</evidence>
<keyword evidence="4 9" id="KW-0812">Transmembrane</keyword>
<keyword evidence="2 9" id="KW-0813">Transport</keyword>
<comment type="subunit">
    <text evidence="9">Forms a complex with TatC.</text>
</comment>
<dbReference type="KEGG" id="fmg:HYN48_03730"/>
<proteinExistence type="inferred from homology"/>
<feature type="transmembrane region" description="Helical" evidence="9">
    <location>
        <begin position="6"/>
        <end position="27"/>
    </location>
</feature>
<feature type="region of interest" description="Disordered" evidence="10">
    <location>
        <begin position="50"/>
        <end position="74"/>
    </location>
</feature>
<comment type="similarity">
    <text evidence="9">Belongs to the TatA/E family.</text>
</comment>
<sequence length="96" mass="10553">MISSIVFLGEFGGPEIIFVIIIILLLFGGKKIPELMRGLGSGVKEFKNAAKDDKSADSRPVSTDPIAPSSPLTPPLLRRKRIRHKKPLDLKINAYL</sequence>
<evidence type="ECO:0000256" key="6">
    <source>
        <dbReference type="ARBA" id="ARBA00022989"/>
    </source>
</evidence>
<keyword evidence="12" id="KW-1185">Reference proteome</keyword>
<dbReference type="Gene3D" id="1.20.5.3310">
    <property type="match status" value="1"/>
</dbReference>
<dbReference type="InterPro" id="IPR003369">
    <property type="entry name" value="TatA/B/E"/>
</dbReference>
<evidence type="ECO:0000256" key="5">
    <source>
        <dbReference type="ARBA" id="ARBA00022927"/>
    </source>
</evidence>
<evidence type="ECO:0000256" key="8">
    <source>
        <dbReference type="ARBA" id="ARBA00023136"/>
    </source>
</evidence>